<keyword evidence="4" id="KW-1185">Reference proteome</keyword>
<sequence>MREKLGPSACVAKILDKCFQPKEESKYESPRPSFRRARGTSSTRFRVKEVSSSTASGTRRARVELAVGSQASLDASASRQLPRGPQAPEQRPIGRRPFYPSIHYQPRPPEVPGSGPLALASRRHREAGGFAGPQKLAVTFVPKREGVPEREGCFGMA</sequence>
<dbReference type="EnsemblFungi" id="MAPG_06369T0">
    <property type="protein sequence ID" value="MAPG_06369T0"/>
    <property type="gene ID" value="MAPG_06369"/>
</dbReference>
<reference evidence="2" key="2">
    <citation type="submission" date="2010-05" db="EMBL/GenBank/DDBJ databases">
        <title>The Genome Sequence of Magnaporthe poae strain ATCC 64411.</title>
        <authorList>
            <consortium name="The Broad Institute Genome Sequencing Platform"/>
            <consortium name="Broad Institute Genome Sequencing Center for Infectious Disease"/>
            <person name="Ma L.-J."/>
            <person name="Dead R."/>
            <person name="Young S."/>
            <person name="Zeng Q."/>
            <person name="Koehrsen M."/>
            <person name="Alvarado L."/>
            <person name="Berlin A."/>
            <person name="Chapman S.B."/>
            <person name="Chen Z."/>
            <person name="Freedman E."/>
            <person name="Gellesch M."/>
            <person name="Goldberg J."/>
            <person name="Griggs A."/>
            <person name="Gujja S."/>
            <person name="Heilman E.R."/>
            <person name="Heiman D."/>
            <person name="Hepburn T."/>
            <person name="Howarth C."/>
            <person name="Jen D."/>
            <person name="Larson L."/>
            <person name="Mehta T."/>
            <person name="Neiman D."/>
            <person name="Pearson M."/>
            <person name="Roberts A."/>
            <person name="Saif S."/>
            <person name="Shea T."/>
            <person name="Shenoy N."/>
            <person name="Sisk P."/>
            <person name="Stolte C."/>
            <person name="Sykes S."/>
            <person name="Walk T."/>
            <person name="White J."/>
            <person name="Yandava C."/>
            <person name="Haas B."/>
            <person name="Nusbaum C."/>
            <person name="Birren B."/>
        </authorList>
    </citation>
    <scope>NUCLEOTIDE SEQUENCE</scope>
    <source>
        <strain evidence="2">ATCC 64411</strain>
    </source>
</reference>
<dbReference type="AlphaFoldDB" id="A0A0C4E1U8"/>
<proteinExistence type="predicted"/>
<dbReference type="VEuPathDB" id="FungiDB:MAPG_06369"/>
<organism evidence="3 4">
    <name type="scientific">Magnaporthiopsis poae (strain ATCC 64411 / 73-15)</name>
    <name type="common">Kentucky bluegrass fungus</name>
    <name type="synonym">Magnaporthe poae</name>
    <dbReference type="NCBI Taxonomy" id="644358"/>
    <lineage>
        <taxon>Eukaryota</taxon>
        <taxon>Fungi</taxon>
        <taxon>Dikarya</taxon>
        <taxon>Ascomycota</taxon>
        <taxon>Pezizomycotina</taxon>
        <taxon>Sordariomycetes</taxon>
        <taxon>Sordariomycetidae</taxon>
        <taxon>Magnaporthales</taxon>
        <taxon>Magnaporthaceae</taxon>
        <taxon>Magnaporthiopsis</taxon>
    </lineage>
</organism>
<reference evidence="3" key="5">
    <citation type="submission" date="2015-06" db="UniProtKB">
        <authorList>
            <consortium name="EnsemblFungi"/>
        </authorList>
    </citation>
    <scope>IDENTIFICATION</scope>
    <source>
        <strain evidence="3">ATCC 64411</strain>
    </source>
</reference>
<evidence type="ECO:0000313" key="3">
    <source>
        <dbReference type="EnsemblFungi" id="MAPG_06369T0"/>
    </source>
</evidence>
<evidence type="ECO:0000313" key="4">
    <source>
        <dbReference type="Proteomes" id="UP000011715"/>
    </source>
</evidence>
<protein>
    <submittedName>
        <fullName evidence="2 3">Uncharacterized protein</fullName>
    </submittedName>
</protein>
<reference evidence="3" key="4">
    <citation type="journal article" date="2015" name="G3 (Bethesda)">
        <title>Genome sequences of three phytopathogenic species of the Magnaporthaceae family of fungi.</title>
        <authorList>
            <person name="Okagaki L.H."/>
            <person name="Nunes C.C."/>
            <person name="Sailsbery J."/>
            <person name="Clay B."/>
            <person name="Brown D."/>
            <person name="John T."/>
            <person name="Oh Y."/>
            <person name="Young N."/>
            <person name="Fitzgerald M."/>
            <person name="Haas B.J."/>
            <person name="Zeng Q."/>
            <person name="Young S."/>
            <person name="Adiconis X."/>
            <person name="Fan L."/>
            <person name="Levin J.Z."/>
            <person name="Mitchell T.K."/>
            <person name="Okubara P.A."/>
            <person name="Farman M.L."/>
            <person name="Kohn L.M."/>
            <person name="Birren B."/>
            <person name="Ma L.-J."/>
            <person name="Dean R.A."/>
        </authorList>
    </citation>
    <scope>NUCLEOTIDE SEQUENCE</scope>
    <source>
        <strain evidence="3">ATCC 64411 / 73-15</strain>
    </source>
</reference>
<reference evidence="2" key="3">
    <citation type="submission" date="2011-03" db="EMBL/GenBank/DDBJ databases">
        <title>Annotation of Magnaporthe poae ATCC 64411.</title>
        <authorList>
            <person name="Ma L.-J."/>
            <person name="Dead R."/>
            <person name="Young S.K."/>
            <person name="Zeng Q."/>
            <person name="Gargeya S."/>
            <person name="Fitzgerald M."/>
            <person name="Haas B."/>
            <person name="Abouelleil A."/>
            <person name="Alvarado L."/>
            <person name="Arachchi H.M."/>
            <person name="Berlin A."/>
            <person name="Brown A."/>
            <person name="Chapman S.B."/>
            <person name="Chen Z."/>
            <person name="Dunbar C."/>
            <person name="Freedman E."/>
            <person name="Gearin G."/>
            <person name="Gellesch M."/>
            <person name="Goldberg J."/>
            <person name="Griggs A."/>
            <person name="Gujja S."/>
            <person name="Heiman D."/>
            <person name="Howarth C."/>
            <person name="Larson L."/>
            <person name="Lui A."/>
            <person name="MacDonald P.J.P."/>
            <person name="Mehta T."/>
            <person name="Montmayeur A."/>
            <person name="Murphy C."/>
            <person name="Neiman D."/>
            <person name="Pearson M."/>
            <person name="Priest M."/>
            <person name="Roberts A."/>
            <person name="Saif S."/>
            <person name="Shea T."/>
            <person name="Shenoy N."/>
            <person name="Sisk P."/>
            <person name="Stolte C."/>
            <person name="Sykes S."/>
            <person name="Yandava C."/>
            <person name="Wortman J."/>
            <person name="Nusbaum C."/>
            <person name="Birren B."/>
        </authorList>
    </citation>
    <scope>NUCLEOTIDE SEQUENCE</scope>
    <source>
        <strain evidence="2">ATCC 64411</strain>
    </source>
</reference>
<dbReference type="Proteomes" id="UP000011715">
    <property type="component" value="Unassembled WGS sequence"/>
</dbReference>
<dbReference type="EMBL" id="GL876970">
    <property type="protein sequence ID" value="KLU87369.1"/>
    <property type="molecule type" value="Genomic_DNA"/>
</dbReference>
<evidence type="ECO:0000313" key="2">
    <source>
        <dbReference type="EMBL" id="KLU87369.1"/>
    </source>
</evidence>
<name>A0A0C4E1U8_MAGP6</name>
<accession>A0A0C4E1U8</accession>
<feature type="region of interest" description="Disordered" evidence="1">
    <location>
        <begin position="21"/>
        <end position="118"/>
    </location>
</feature>
<gene>
    <name evidence="2" type="ORF">MAPG_06369</name>
</gene>
<evidence type="ECO:0000256" key="1">
    <source>
        <dbReference type="SAM" id="MobiDB-lite"/>
    </source>
</evidence>
<feature type="compositionally biased region" description="Polar residues" evidence="1">
    <location>
        <begin position="69"/>
        <end position="79"/>
    </location>
</feature>
<dbReference type="EMBL" id="ADBL01001543">
    <property type="status" value="NOT_ANNOTATED_CDS"/>
    <property type="molecule type" value="Genomic_DNA"/>
</dbReference>
<reference evidence="4" key="1">
    <citation type="submission" date="2010-05" db="EMBL/GenBank/DDBJ databases">
        <title>The genome sequence of Magnaporthe poae strain ATCC 64411.</title>
        <authorList>
            <person name="Ma L.-J."/>
            <person name="Dead R."/>
            <person name="Young S."/>
            <person name="Zeng Q."/>
            <person name="Koehrsen M."/>
            <person name="Alvarado L."/>
            <person name="Berlin A."/>
            <person name="Chapman S.B."/>
            <person name="Chen Z."/>
            <person name="Freedman E."/>
            <person name="Gellesch M."/>
            <person name="Goldberg J."/>
            <person name="Griggs A."/>
            <person name="Gujja S."/>
            <person name="Heilman E.R."/>
            <person name="Heiman D."/>
            <person name="Hepburn T."/>
            <person name="Howarth C."/>
            <person name="Jen D."/>
            <person name="Larson L."/>
            <person name="Mehta T."/>
            <person name="Neiman D."/>
            <person name="Pearson M."/>
            <person name="Roberts A."/>
            <person name="Saif S."/>
            <person name="Shea T."/>
            <person name="Shenoy N."/>
            <person name="Sisk P."/>
            <person name="Stolte C."/>
            <person name="Sykes S."/>
            <person name="Walk T."/>
            <person name="White J."/>
            <person name="Yandava C."/>
            <person name="Haas B."/>
            <person name="Nusbaum C."/>
            <person name="Birren B."/>
        </authorList>
    </citation>
    <scope>NUCLEOTIDE SEQUENCE [LARGE SCALE GENOMIC DNA]</scope>
    <source>
        <strain evidence="4">ATCC 64411 / 73-15</strain>
    </source>
</reference>